<feature type="compositionally biased region" description="Pro residues" evidence="13">
    <location>
        <begin position="1924"/>
        <end position="1952"/>
    </location>
</feature>
<evidence type="ECO:0000259" key="14">
    <source>
        <dbReference type="PROSITE" id="PS51569"/>
    </source>
</evidence>
<feature type="compositionally biased region" description="Low complexity" evidence="13">
    <location>
        <begin position="1336"/>
        <end position="1347"/>
    </location>
</feature>
<evidence type="ECO:0000256" key="4">
    <source>
        <dbReference type="ARBA" id="ARBA00022603"/>
    </source>
</evidence>
<evidence type="ECO:0000256" key="9">
    <source>
        <dbReference type="ARBA" id="ARBA00029821"/>
    </source>
</evidence>
<feature type="region of interest" description="Disordered" evidence="13">
    <location>
        <begin position="1614"/>
        <end position="1643"/>
    </location>
</feature>
<dbReference type="GO" id="GO:0006281">
    <property type="term" value="P:DNA repair"/>
    <property type="evidence" value="ECO:0007669"/>
    <property type="project" value="TreeGrafter"/>
</dbReference>
<feature type="region of interest" description="Disordered" evidence="13">
    <location>
        <begin position="504"/>
        <end position="529"/>
    </location>
</feature>
<dbReference type="GO" id="GO:0140956">
    <property type="term" value="F:histone H3K79 trimethyltransferase activity"/>
    <property type="evidence" value="ECO:0007669"/>
    <property type="project" value="UniProtKB-EC"/>
</dbReference>
<dbReference type="FunFam" id="3.40.50.150:FF:000033">
    <property type="entry name" value="Histone-lysine N-methyltransferase, H3 lysine-79 specific"/>
    <property type="match status" value="1"/>
</dbReference>
<evidence type="ECO:0000256" key="3">
    <source>
        <dbReference type="ARBA" id="ARBA00020987"/>
    </source>
</evidence>
<evidence type="ECO:0000256" key="8">
    <source>
        <dbReference type="ARBA" id="ARBA00023242"/>
    </source>
</evidence>
<dbReference type="Gene3D" id="1.10.260.60">
    <property type="match status" value="1"/>
</dbReference>
<feature type="compositionally biased region" description="Basic and acidic residues" evidence="13">
    <location>
        <begin position="1399"/>
        <end position="1410"/>
    </location>
</feature>
<proteinExistence type="inferred from homology"/>
<feature type="region of interest" description="Disordered" evidence="13">
    <location>
        <begin position="1509"/>
        <end position="1538"/>
    </location>
</feature>
<evidence type="ECO:0000256" key="13">
    <source>
        <dbReference type="SAM" id="MobiDB-lite"/>
    </source>
</evidence>
<dbReference type="SUPFAM" id="SSF53335">
    <property type="entry name" value="S-adenosyl-L-methionine-dependent methyltransferases"/>
    <property type="match status" value="1"/>
</dbReference>
<dbReference type="GO" id="GO:0000077">
    <property type="term" value="P:DNA damage checkpoint signaling"/>
    <property type="evidence" value="ECO:0007669"/>
    <property type="project" value="TreeGrafter"/>
</dbReference>
<feature type="region of interest" description="Disordered" evidence="13">
    <location>
        <begin position="1066"/>
        <end position="1090"/>
    </location>
</feature>
<feature type="region of interest" description="Disordered" evidence="13">
    <location>
        <begin position="1190"/>
        <end position="1221"/>
    </location>
</feature>
<evidence type="ECO:0000256" key="5">
    <source>
        <dbReference type="ARBA" id="ARBA00022679"/>
    </source>
</evidence>
<dbReference type="Proteomes" id="UP000694845">
    <property type="component" value="Unplaced"/>
</dbReference>
<feature type="region of interest" description="Disordered" evidence="13">
    <location>
        <begin position="980"/>
        <end position="1028"/>
    </location>
</feature>
<keyword evidence="7 11" id="KW-0156">Chromatin regulator</keyword>
<evidence type="ECO:0000256" key="11">
    <source>
        <dbReference type="RuleBase" id="RU271113"/>
    </source>
</evidence>
<dbReference type="InterPro" id="IPR025789">
    <property type="entry name" value="DOT1_dom"/>
</dbReference>
<dbReference type="Pfam" id="PF08123">
    <property type="entry name" value="DOT1"/>
    <property type="match status" value="1"/>
</dbReference>
<feature type="domain" description="DOT1" evidence="14">
    <location>
        <begin position="23"/>
        <end position="337"/>
    </location>
</feature>
<dbReference type="OrthoDB" id="443402at2759"/>
<feature type="region of interest" description="Disordered" evidence="13">
    <location>
        <begin position="1370"/>
        <end position="1457"/>
    </location>
</feature>
<feature type="compositionally biased region" description="Polar residues" evidence="13">
    <location>
        <begin position="1514"/>
        <end position="1538"/>
    </location>
</feature>
<keyword evidence="5 11" id="KW-0808">Transferase</keyword>
<evidence type="ECO:0000313" key="16">
    <source>
        <dbReference type="RefSeq" id="XP_022101661.1"/>
    </source>
</evidence>
<keyword evidence="6 11" id="KW-0949">S-adenosyl-L-methionine</keyword>
<evidence type="ECO:0000256" key="12">
    <source>
        <dbReference type="SAM" id="Coils"/>
    </source>
</evidence>
<dbReference type="CDD" id="cd02440">
    <property type="entry name" value="AdoMet_MTases"/>
    <property type="match status" value="1"/>
</dbReference>
<feature type="compositionally biased region" description="Polar residues" evidence="13">
    <location>
        <begin position="1780"/>
        <end position="1797"/>
    </location>
</feature>
<comment type="catalytic activity">
    <reaction evidence="10 11">
        <text>L-lysyl(79)-[histone H3] + 3 S-adenosyl-L-methionine = N(6),N(6),N(6)-trimethyl-L-lysyl(79)-[histone H3] + 3 S-adenosyl-L-homocysteine + 3 H(+)</text>
        <dbReference type="Rhea" id="RHEA:60328"/>
        <dbReference type="Rhea" id="RHEA-COMP:15549"/>
        <dbReference type="Rhea" id="RHEA-COMP:15552"/>
        <dbReference type="ChEBI" id="CHEBI:15378"/>
        <dbReference type="ChEBI" id="CHEBI:29969"/>
        <dbReference type="ChEBI" id="CHEBI:57856"/>
        <dbReference type="ChEBI" id="CHEBI:59789"/>
        <dbReference type="ChEBI" id="CHEBI:61961"/>
        <dbReference type="EC" id="2.1.1.360"/>
    </reaction>
</comment>
<feature type="region of interest" description="Disordered" evidence="13">
    <location>
        <begin position="1841"/>
        <end position="1963"/>
    </location>
</feature>
<feature type="compositionally biased region" description="Polar residues" evidence="13">
    <location>
        <begin position="1614"/>
        <end position="1630"/>
    </location>
</feature>
<sequence>MDEEKGEPKRPLELRLHSPAGAEPAIYTWPLQHTDKNDGANEIVDTIKWVCEDVPEIMAAMQKNVLNDFDTKSYESMHTLCEKYNRAIDAVRQLWKGTTCIARPDKARTTRDHLKHIMQQVYSHAIDDPDRLNAYEPFSPEVYGETSFDLVAQMLEHVEISPDDTFIDLGSGVGQVVLQVAASAKCKVTYGIEKADVPAAYGEIMMREFERWMKWYGKEYSPYELHKGDFLSVEMKEKIANANIIFVNNFAFGPTVDHKLKERFANMKEGAKIVSSKAFCPLNFRITDRNLSDIGSIMHVVELSPLKGSVSWTGKPVSYYLHTIDRTLLEKYFQRLKDPKLREEEYQNWKNRNRRGQEYNASRNLDFSRNSSDSESTVVGPTTRRKWTEWITKDSSKENVDKNSDKVQNSRDLYLNHYSFPKTLASESSEPSKRRRKWKKTPNRVQETKRKRGRPPKTAKNQDENTVTKKQSAVLGLEALHQHTVSLSQSPPDKKDSRQIHNAQFNLPSMVTSKKKLKTSPTTLSTKQQHNVEKSLDRLLESYKHQMLDFVTYMRSPDYLRLLHVQLDQERARKDQLGARQEQLERQIDHLRQDSMKLLNIRLDELGIEAKTPSELVEKSKEIVGKHRELQLQCEALQHQIQSIEDANEKLVRESQQDVLNHSNPTSLITEQIIQEYNQQKHLRKELEKLESEVHKLEKMSSAPGDDHLASQVKRSAKRSSGSPVGLVNGSLEHRRNNSLSPARSKGISSNSPSPTALVTKGLPPNLSPRSAALAAGMHDYTHLSPGKAALHRRLSGYDLSAKDSAGKQPVTAQSASGKELSPNGESKEKSKSGKEKVQGGFAILAGLQALPASGMMTSTQIPASRTTMNGLETAKEGALLNKGEAVNQSIGLKGPKPPRDVSHPDLTQIIPPASNAMATSVITSIGLVRALPQTPITVQTPLTTQTTPQMPLISPLDIKHRGLFNVLVTNQVSKIKEASMTPLEPPLSPQNVTLYPSEPSSTQTPVSSTATVTTSQSNASSLSQGTSNPAAHSILLLDTAAEKPQPSTDPSTSQPSAKPSPIITTATTILTQPPQPVRSRKGRKRAATNAMDTALPSKMSAVVRQGSLESQDSILTMLTNVNQPLGISAIPSPEGKMSSLDRSTGREAQKGKVKSTSRSALKNKLCKLASAETKAALSAVRVVCRTPDPMKEQGSEVDRLPSPVSPEPARPKVKESPNTKKLQAKISSGFDALAAFASTELDRSKQIRRQSAGNSPENQGRRDASKSPLGAGGRSPHILPQVGSPEGGNLDGYKNPKKGPSVSFSREEGPKKGGTPMIALMSQVGVKGDGVVPHQNNAATTNQGANMQPSLPNAADGVRFGETEHHLISEDEDDVHVDVEETDSVHELLKPRTPGWRRMADEEALRYVDDEKEEEPPCQPDKPSSFSDQAGINGTTQPSSATPPNPPKTQQNFGAGIISTQPQVSLQTSTTNRVMSSSGPIQVSSYNQNTAYVSPAVSQPQAGGLAEFISGQGMPTGSGNQVIRNGLPSNTLQQGPSLSIAVPPKQVQATKMGVTSPTGSRSFAAITTVADPKSVSNSVANSVAEVTLADQFHKKFSRKEGRKFGKLWQQHQLNPTNDPKINVSGQAQGKSADGTAGGKDYQQTEDKWRRLHHPDTCNSVQSSVAPRSSAGLQQNQHQLSALSHYTPVSNATDPSVRCAPILQPGYTSLSASSQKLSHPRLVGEGQTGNKQYSNSWDGRSAADSISPTGASYQRSQQETRGSYPTGVNTPYIELKSQHQRNGPTQGSTGQFKSTGDANAAPKAKHIGVYKAKDASAKSFSQANATASYLNNASLFSNNPHYSNSLPKTGPTVPHSAPAASYNHAQSLPNRGVGVPLQSPRSNYNHHTPSPTSPNHFRSPYPSPTHQNRVMSQGTTPPLASPTEQPPPPPPPPPRSEDPNPPPPPPGRPLPPRISSMRPGMAMSPGFPMLSPYTIPTRPEMGMPTYLHSSYPHPHPQANLSGFTTPNATAGYIMQYGSTPR</sequence>
<feature type="compositionally biased region" description="Basic and acidic residues" evidence="13">
    <location>
        <begin position="694"/>
        <end position="709"/>
    </location>
</feature>
<feature type="compositionally biased region" description="Polar residues" evidence="13">
    <location>
        <begin position="1423"/>
        <end position="1441"/>
    </location>
</feature>
<evidence type="ECO:0000256" key="2">
    <source>
        <dbReference type="ARBA" id="ARBA00012190"/>
    </source>
</evidence>
<feature type="region of interest" description="Disordered" evidence="13">
    <location>
        <begin position="1655"/>
        <end position="1678"/>
    </location>
</feature>
<feature type="compositionally biased region" description="Basic and acidic residues" evidence="13">
    <location>
        <begin position="1377"/>
        <end position="1391"/>
    </location>
</feature>
<feature type="region of interest" description="Disordered" evidence="13">
    <location>
        <begin position="1329"/>
        <end position="1358"/>
    </location>
</feature>
<evidence type="ECO:0000256" key="7">
    <source>
        <dbReference type="ARBA" id="ARBA00022853"/>
    </source>
</evidence>
<name>A0A8B7ZEM0_ACAPL</name>
<comment type="function">
    <text evidence="11">Histone methyltransferase that specifically trimethylates histone H3 to form H3K79me3. This methylation is required for telomere silencing and for the pachytene checkpoint during the meiotic cell cycle by allowing the recruitment of RAD9 to double strand breaks. Nucleosomes are preferred as substrate compared to free histone.</text>
</comment>
<dbReference type="KEGG" id="aplc:110985151"/>
<dbReference type="PANTHER" id="PTHR21451:SF0">
    <property type="entry name" value="HISTONE-LYSINE N-METHYLTRANSFERASE, H3 LYSINE-79 SPECIFIC"/>
    <property type="match status" value="1"/>
</dbReference>
<dbReference type="CTD" id="84444"/>
<feature type="compositionally biased region" description="Basic residues" evidence="13">
    <location>
        <begin position="433"/>
        <end position="442"/>
    </location>
</feature>
<evidence type="ECO:0000256" key="6">
    <source>
        <dbReference type="ARBA" id="ARBA00022691"/>
    </source>
</evidence>
<evidence type="ECO:0000256" key="10">
    <source>
        <dbReference type="ARBA" id="ARBA00047770"/>
    </source>
</evidence>
<keyword evidence="8 11" id="KW-0539">Nucleus</keyword>
<dbReference type="GO" id="GO:0032259">
    <property type="term" value="P:methylation"/>
    <property type="evidence" value="ECO:0007669"/>
    <property type="project" value="UniProtKB-KW"/>
</dbReference>
<dbReference type="CDD" id="cd20902">
    <property type="entry name" value="CC_DOT1L"/>
    <property type="match status" value="1"/>
</dbReference>
<dbReference type="PANTHER" id="PTHR21451">
    <property type="entry name" value="HISTONE H3 METHYLTRANSFERASE"/>
    <property type="match status" value="1"/>
</dbReference>
<dbReference type="GeneID" id="110985151"/>
<comment type="subcellular location">
    <subcellularLocation>
        <location evidence="1 11">Nucleus</location>
    </subcellularLocation>
</comment>
<feature type="region of interest" description="Disordered" evidence="13">
    <location>
        <begin position="801"/>
        <end position="837"/>
    </location>
</feature>
<reference evidence="16" key="1">
    <citation type="submission" date="2025-08" db="UniProtKB">
        <authorList>
            <consortium name="RefSeq"/>
        </authorList>
    </citation>
    <scope>IDENTIFICATION</scope>
</reference>
<keyword evidence="15" id="KW-1185">Reference proteome</keyword>
<feature type="compositionally biased region" description="Polar residues" evidence="13">
    <location>
        <begin position="1904"/>
        <end position="1916"/>
    </location>
</feature>
<feature type="region of interest" description="Disordered" evidence="13">
    <location>
        <begin position="1711"/>
        <end position="1802"/>
    </location>
</feature>
<dbReference type="FunFam" id="1.10.260.60:FF:000001">
    <property type="entry name" value="Histone-lysine N-methyltransferase, H3 lysine-79 specific"/>
    <property type="match status" value="1"/>
</dbReference>
<dbReference type="GO" id="GO:0005634">
    <property type="term" value="C:nucleus"/>
    <property type="evidence" value="ECO:0007669"/>
    <property type="project" value="UniProtKB-SubCell"/>
</dbReference>
<feature type="compositionally biased region" description="Polar residues" evidence="13">
    <location>
        <begin position="1250"/>
        <end position="1259"/>
    </location>
</feature>
<dbReference type="Gene3D" id="3.40.50.150">
    <property type="entry name" value="Vaccinia Virus protein VP39"/>
    <property type="match status" value="1"/>
</dbReference>
<feature type="region of interest" description="Disordered" evidence="13">
    <location>
        <begin position="353"/>
        <end position="380"/>
    </location>
</feature>
<feature type="compositionally biased region" description="Polar residues" evidence="13">
    <location>
        <begin position="738"/>
        <end position="757"/>
    </location>
</feature>
<feature type="region of interest" description="Disordered" evidence="13">
    <location>
        <begin position="1129"/>
        <end position="1160"/>
    </location>
</feature>
<dbReference type="EC" id="2.1.1.360" evidence="2 11"/>
<evidence type="ECO:0000256" key="1">
    <source>
        <dbReference type="ARBA" id="ARBA00004123"/>
    </source>
</evidence>
<accession>A0A8B7ZEM0</accession>
<feature type="region of interest" description="Disordered" evidence="13">
    <location>
        <begin position="694"/>
        <end position="765"/>
    </location>
</feature>
<feature type="compositionally biased region" description="Polar residues" evidence="13">
    <location>
        <begin position="359"/>
        <end position="380"/>
    </location>
</feature>
<keyword evidence="4 11" id="KW-0489">Methyltransferase</keyword>
<evidence type="ECO:0000313" key="15">
    <source>
        <dbReference type="Proteomes" id="UP000694845"/>
    </source>
</evidence>
<organism evidence="15 16">
    <name type="scientific">Acanthaster planci</name>
    <name type="common">Crown-of-thorns starfish</name>
    <dbReference type="NCBI Taxonomy" id="133434"/>
    <lineage>
        <taxon>Eukaryota</taxon>
        <taxon>Metazoa</taxon>
        <taxon>Echinodermata</taxon>
        <taxon>Eleutherozoa</taxon>
        <taxon>Asterozoa</taxon>
        <taxon>Asteroidea</taxon>
        <taxon>Valvatacea</taxon>
        <taxon>Valvatida</taxon>
        <taxon>Acanthasteridae</taxon>
        <taxon>Acanthaster</taxon>
    </lineage>
</organism>
<feature type="region of interest" description="Disordered" evidence="13">
    <location>
        <begin position="424"/>
        <end position="468"/>
    </location>
</feature>
<feature type="compositionally biased region" description="Basic and acidic residues" evidence="13">
    <location>
        <begin position="1190"/>
        <end position="1200"/>
    </location>
</feature>
<feature type="compositionally biased region" description="Polar residues" evidence="13">
    <location>
        <begin position="1879"/>
        <end position="1896"/>
    </location>
</feature>
<comment type="miscellaneous">
    <text evidence="11">In contrast to other lysine histone methyltransferases, it does not contain a SET domain, suggesting the existence of another mechanism for methylation of lysine residues of histones.</text>
</comment>
<dbReference type="InterPro" id="IPR030445">
    <property type="entry name" value="H3-K79_meTrfase"/>
</dbReference>
<feature type="compositionally biased region" description="Basic and acidic residues" evidence="13">
    <location>
        <begin position="1210"/>
        <end position="1219"/>
    </location>
</feature>
<feature type="compositionally biased region" description="Basic and acidic residues" evidence="13">
    <location>
        <begin position="826"/>
        <end position="837"/>
    </location>
</feature>
<feature type="region of interest" description="Disordered" evidence="13">
    <location>
        <begin position="1242"/>
        <end position="1317"/>
    </location>
</feature>
<gene>
    <name evidence="16" type="primary">LOC110985151</name>
</gene>
<dbReference type="PROSITE" id="PS51569">
    <property type="entry name" value="DOT1"/>
    <property type="match status" value="1"/>
</dbReference>
<protein>
    <recommendedName>
        <fullName evidence="3 11">Histone-lysine N-methyltransferase, H3 lysine-79 specific</fullName>
        <ecNumber evidence="2 11">2.1.1.360</ecNumber>
    </recommendedName>
    <alternativeName>
        <fullName evidence="9 11">Histone H3-K79 methyltransferase</fullName>
    </alternativeName>
</protein>
<dbReference type="RefSeq" id="XP_022101661.1">
    <property type="nucleotide sequence ID" value="XM_022245969.1"/>
</dbReference>
<feature type="coiled-coil region" evidence="12">
    <location>
        <begin position="567"/>
        <end position="601"/>
    </location>
</feature>
<feature type="compositionally biased region" description="Polar residues" evidence="13">
    <location>
        <begin position="1728"/>
        <end position="1769"/>
    </location>
</feature>
<feature type="compositionally biased region" description="Polar residues" evidence="13">
    <location>
        <begin position="1657"/>
        <end position="1678"/>
    </location>
</feature>
<dbReference type="InterPro" id="IPR029063">
    <property type="entry name" value="SAM-dependent_MTases_sf"/>
</dbReference>
<keyword evidence="12" id="KW-0175">Coiled coil</keyword>
<feature type="compositionally biased region" description="Low complexity" evidence="13">
    <location>
        <begin position="1000"/>
        <end position="1022"/>
    </location>
</feature>
<comment type="similarity">
    <text evidence="11">Belongs to the class I-like SAM-binding methyltransferase superfamily. DOT1 family.</text>
</comment>